<sequence>MGQHIRLTSREIAYFTYLTDIEPVGIKTLDDLDAYIRRCKRHYWGHSPQTRQLHRLIDEALASCMASIQASA</sequence>
<gene>
    <name evidence="1" type="ORF">FHS03_004815</name>
</gene>
<proteinExistence type="predicted"/>
<dbReference type="AlphaFoldDB" id="A0A7W5BEM5"/>
<comment type="caution">
    <text evidence="1">The sequence shown here is derived from an EMBL/GenBank/DDBJ whole genome shotgun (WGS) entry which is preliminary data.</text>
</comment>
<dbReference type="Proteomes" id="UP000541535">
    <property type="component" value="Unassembled WGS sequence"/>
</dbReference>
<name>A0A7W5BEM5_9BURK</name>
<accession>A0A7W5BEM5</accession>
<evidence type="ECO:0000313" key="1">
    <source>
        <dbReference type="EMBL" id="MBB3121723.1"/>
    </source>
</evidence>
<evidence type="ECO:0000313" key="2">
    <source>
        <dbReference type="Proteomes" id="UP000541535"/>
    </source>
</evidence>
<reference evidence="1 2" key="1">
    <citation type="submission" date="2020-08" db="EMBL/GenBank/DDBJ databases">
        <title>Genomic Encyclopedia of Type Strains, Phase III (KMG-III): the genomes of soil and plant-associated and newly described type strains.</title>
        <authorList>
            <person name="Whitman W."/>
        </authorList>
    </citation>
    <scope>NUCLEOTIDE SEQUENCE [LARGE SCALE GENOMIC DNA]</scope>
    <source>
        <strain evidence="1 2">CECT 8897</strain>
    </source>
</reference>
<organism evidence="1 2">
    <name type="scientific">Pseudoduganella violacea</name>
    <dbReference type="NCBI Taxonomy" id="1715466"/>
    <lineage>
        <taxon>Bacteria</taxon>
        <taxon>Pseudomonadati</taxon>
        <taxon>Pseudomonadota</taxon>
        <taxon>Betaproteobacteria</taxon>
        <taxon>Burkholderiales</taxon>
        <taxon>Oxalobacteraceae</taxon>
        <taxon>Telluria group</taxon>
        <taxon>Pseudoduganella</taxon>
    </lineage>
</organism>
<dbReference type="EMBL" id="JACHXD010000019">
    <property type="protein sequence ID" value="MBB3121723.1"/>
    <property type="molecule type" value="Genomic_DNA"/>
</dbReference>
<keyword evidence="2" id="KW-1185">Reference proteome</keyword>
<protein>
    <recommendedName>
        <fullName evidence="3">Core-binding (CB) domain-containing protein</fullName>
    </recommendedName>
</protein>
<evidence type="ECO:0008006" key="3">
    <source>
        <dbReference type="Google" id="ProtNLM"/>
    </source>
</evidence>